<dbReference type="EMBL" id="CM056742">
    <property type="protein sequence ID" value="KAJ8676911.1"/>
    <property type="molecule type" value="Genomic_DNA"/>
</dbReference>
<reference evidence="1" key="1">
    <citation type="submission" date="2023-04" db="EMBL/GenBank/DDBJ databases">
        <title>A chromosome-level genome assembly of the parasitoid wasp Eretmocerus hayati.</title>
        <authorList>
            <person name="Zhong Y."/>
            <person name="Liu S."/>
            <person name="Liu Y."/>
        </authorList>
    </citation>
    <scope>NUCLEOTIDE SEQUENCE</scope>
    <source>
        <strain evidence="1">ZJU_SS_LIU_2023</strain>
    </source>
</reference>
<name>A0ACC2P0G1_9HYME</name>
<dbReference type="Proteomes" id="UP001239111">
    <property type="component" value="Chromosome 2"/>
</dbReference>
<evidence type="ECO:0000313" key="1">
    <source>
        <dbReference type="EMBL" id="KAJ8676911.1"/>
    </source>
</evidence>
<protein>
    <submittedName>
        <fullName evidence="1">Uncharacterized protein</fullName>
    </submittedName>
</protein>
<comment type="caution">
    <text evidence="1">The sequence shown here is derived from an EMBL/GenBank/DDBJ whole genome shotgun (WGS) entry which is preliminary data.</text>
</comment>
<sequence>MVRSESQTDDSPDPDRPNLGDAPLTPDVLRLLQQRQDDKGEGNKEDKYSDRGEADALRPSVATSTIVVTQSSTTTTTASTQSTTTTLTSGCSGAIATSGPTPHMPHTEVMAVADADVSRYTIRLVGERHGTSLFNGELGIPTYMASSDVSADRPVSPDPRNTRFGYKDALSSESE</sequence>
<evidence type="ECO:0000313" key="2">
    <source>
        <dbReference type="Proteomes" id="UP001239111"/>
    </source>
</evidence>
<accession>A0ACC2P0G1</accession>
<proteinExistence type="predicted"/>
<organism evidence="1 2">
    <name type="scientific">Eretmocerus hayati</name>
    <dbReference type="NCBI Taxonomy" id="131215"/>
    <lineage>
        <taxon>Eukaryota</taxon>
        <taxon>Metazoa</taxon>
        <taxon>Ecdysozoa</taxon>
        <taxon>Arthropoda</taxon>
        <taxon>Hexapoda</taxon>
        <taxon>Insecta</taxon>
        <taxon>Pterygota</taxon>
        <taxon>Neoptera</taxon>
        <taxon>Endopterygota</taxon>
        <taxon>Hymenoptera</taxon>
        <taxon>Apocrita</taxon>
        <taxon>Proctotrupomorpha</taxon>
        <taxon>Chalcidoidea</taxon>
        <taxon>Aphelinidae</taxon>
        <taxon>Aphelininae</taxon>
        <taxon>Eretmocerus</taxon>
    </lineage>
</organism>
<gene>
    <name evidence="1" type="ORF">QAD02_012698</name>
</gene>
<keyword evidence="2" id="KW-1185">Reference proteome</keyword>